<evidence type="ECO:0000313" key="3">
    <source>
        <dbReference type="EMBL" id="EKN19313.1"/>
    </source>
</evidence>
<dbReference type="RefSeq" id="WP_009860069.1">
    <property type="nucleotide sequence ID" value="NZ_JH976471.1"/>
</dbReference>
<dbReference type="SUPFAM" id="SSF53474">
    <property type="entry name" value="alpha/beta-Hydrolases"/>
    <property type="match status" value="1"/>
</dbReference>
<dbReference type="PATRIC" id="fig|999418.3.peg.612"/>
<dbReference type="Pfam" id="PF02230">
    <property type="entry name" value="Abhydrolase_2"/>
    <property type="match status" value="1"/>
</dbReference>
<dbReference type="EMBL" id="AGZO01000008">
    <property type="protein sequence ID" value="EKN19313.1"/>
    <property type="molecule type" value="Genomic_DNA"/>
</dbReference>
<evidence type="ECO:0000256" key="1">
    <source>
        <dbReference type="ARBA" id="ARBA00022729"/>
    </source>
</evidence>
<evidence type="ECO:0000259" key="2">
    <source>
        <dbReference type="Pfam" id="PF02230"/>
    </source>
</evidence>
<dbReference type="Proteomes" id="UP000006330">
    <property type="component" value="Unassembled WGS sequence"/>
</dbReference>
<evidence type="ECO:0000313" key="4">
    <source>
        <dbReference type="Proteomes" id="UP000006330"/>
    </source>
</evidence>
<name>K6AUA2_9BACT</name>
<feature type="domain" description="Phospholipase/carboxylesterase/thioesterase" evidence="2">
    <location>
        <begin position="109"/>
        <end position="210"/>
    </location>
</feature>
<dbReference type="InterPro" id="IPR050955">
    <property type="entry name" value="Plant_Biomass_Hydrol_Est"/>
</dbReference>
<gene>
    <name evidence="3" type="ORF">HMPREF1076_00605</name>
</gene>
<dbReference type="Gene3D" id="3.40.50.1820">
    <property type="entry name" value="alpha/beta hydrolase"/>
    <property type="match status" value="1"/>
</dbReference>
<proteinExistence type="predicted"/>
<dbReference type="GO" id="GO:0016787">
    <property type="term" value="F:hydrolase activity"/>
    <property type="evidence" value="ECO:0007669"/>
    <property type="project" value="InterPro"/>
</dbReference>
<dbReference type="PANTHER" id="PTHR43037">
    <property type="entry name" value="UNNAMED PRODUCT-RELATED"/>
    <property type="match status" value="1"/>
</dbReference>
<organism evidence="3 4">
    <name type="scientific">Parabacteroides goldsteinii CL02T12C30</name>
    <dbReference type="NCBI Taxonomy" id="999418"/>
    <lineage>
        <taxon>Bacteria</taxon>
        <taxon>Pseudomonadati</taxon>
        <taxon>Bacteroidota</taxon>
        <taxon>Bacteroidia</taxon>
        <taxon>Bacteroidales</taxon>
        <taxon>Tannerellaceae</taxon>
        <taxon>Parabacteroides</taxon>
    </lineage>
</organism>
<comment type="caution">
    <text evidence="3">The sequence shown here is derived from an EMBL/GenBank/DDBJ whole genome shotgun (WGS) entry which is preliminary data.</text>
</comment>
<reference evidence="3 4" key="1">
    <citation type="submission" date="2012-02" db="EMBL/GenBank/DDBJ databases">
        <title>The Genome Sequence of Parabacteroides goldsteinii CL02T12C30.</title>
        <authorList>
            <consortium name="The Broad Institute Genome Sequencing Platform"/>
            <person name="Earl A."/>
            <person name="Ward D."/>
            <person name="Feldgarden M."/>
            <person name="Gevers D."/>
            <person name="Zitomersky N.L."/>
            <person name="Coyne M.J."/>
            <person name="Comstock L.E."/>
            <person name="Young S.K."/>
            <person name="Zeng Q."/>
            <person name="Gargeya S."/>
            <person name="Fitzgerald M."/>
            <person name="Haas B."/>
            <person name="Abouelleil A."/>
            <person name="Alvarado L."/>
            <person name="Arachchi H.M."/>
            <person name="Berlin A."/>
            <person name="Chapman S.B."/>
            <person name="Gearin G."/>
            <person name="Goldberg J."/>
            <person name="Griggs A."/>
            <person name="Gujja S."/>
            <person name="Hansen M."/>
            <person name="Heiman D."/>
            <person name="Howarth C."/>
            <person name="Larimer J."/>
            <person name="Lui A."/>
            <person name="MacDonald P.J.P."/>
            <person name="McCowen C."/>
            <person name="Montmayeur A."/>
            <person name="Murphy C."/>
            <person name="Neiman D."/>
            <person name="Pearson M."/>
            <person name="Priest M."/>
            <person name="Roberts A."/>
            <person name="Saif S."/>
            <person name="Shea T."/>
            <person name="Sisk P."/>
            <person name="Stolte C."/>
            <person name="Sykes S."/>
            <person name="Wortman J."/>
            <person name="Nusbaum C."/>
            <person name="Birren B."/>
        </authorList>
    </citation>
    <scope>NUCLEOTIDE SEQUENCE [LARGE SCALE GENOMIC DNA]</scope>
    <source>
        <strain evidence="3 4">CL02T12C30</strain>
    </source>
</reference>
<dbReference type="OrthoDB" id="9764953at2"/>
<dbReference type="AlphaFoldDB" id="K6AUA2"/>
<dbReference type="InterPro" id="IPR029058">
    <property type="entry name" value="AB_hydrolase_fold"/>
</dbReference>
<dbReference type="HOGENOM" id="CLU_064094_1_0_10"/>
<keyword evidence="1" id="KW-0732">Signal</keyword>
<accession>K6AUA2</accession>
<dbReference type="PANTHER" id="PTHR43037:SF1">
    <property type="entry name" value="BLL1128 PROTEIN"/>
    <property type="match status" value="1"/>
</dbReference>
<protein>
    <recommendedName>
        <fullName evidence="2">Phospholipase/carboxylesterase/thioesterase domain-containing protein</fullName>
    </recommendedName>
</protein>
<sequence length="240" mass="27633">MRTIYLLLIFTFYICGYINSQSKSRADYDYLVYLPKDYSGQTRNYPLVIYLHGGSHKGNDLNKLKEYGLPYLVDQGNDFDFIIVSPQCPDNKYWSSDNWFEPLYEKIKAKYRIDPDKVYLTGISMGGYGTYIVAMDHPDKFAAIVPLCGGCNDSDTTRICNLKNIPIWAFHGTADNLIPITETERIVNTLDKCEGKIKFTKLEGEGHGIQYLYEKHPQIYEWMLKQSRSNNPQKQTSGVN</sequence>
<dbReference type="InterPro" id="IPR003140">
    <property type="entry name" value="PLipase/COase/thioEstase"/>
</dbReference>